<evidence type="ECO:0000313" key="7">
    <source>
        <dbReference type="EMBL" id="GAB1317952.1"/>
    </source>
</evidence>
<evidence type="ECO:0000256" key="3">
    <source>
        <dbReference type="ARBA" id="ARBA00023043"/>
    </source>
</evidence>
<dbReference type="Pfam" id="PF24883">
    <property type="entry name" value="NPHP3_N"/>
    <property type="match status" value="1"/>
</dbReference>
<feature type="region of interest" description="Disordered" evidence="5">
    <location>
        <begin position="1977"/>
        <end position="2017"/>
    </location>
</feature>
<dbReference type="InterPro" id="IPR043136">
    <property type="entry name" value="B30.2/SPRY_sf"/>
</dbReference>
<keyword evidence="2" id="KW-0677">Repeat</keyword>
<dbReference type="InterPro" id="IPR002110">
    <property type="entry name" value="Ankyrin_rpt"/>
</dbReference>
<evidence type="ECO:0000256" key="2">
    <source>
        <dbReference type="ARBA" id="ARBA00022737"/>
    </source>
</evidence>
<comment type="caution">
    <text evidence="7">The sequence shown here is derived from an EMBL/GenBank/DDBJ whole genome shotgun (WGS) entry which is preliminary data.</text>
</comment>
<dbReference type="SMART" id="SM00248">
    <property type="entry name" value="ANK"/>
    <property type="match status" value="26"/>
</dbReference>
<dbReference type="Proteomes" id="UP001628179">
    <property type="component" value="Unassembled WGS sequence"/>
</dbReference>
<dbReference type="PANTHER" id="PTHR24161:SF85">
    <property type="entry name" value="PALMITOYLTRANSFERASE HIP14"/>
    <property type="match status" value="1"/>
</dbReference>
<accession>A0ABQ0GJP2</accession>
<reference evidence="7 8" key="1">
    <citation type="submission" date="2024-09" db="EMBL/GenBank/DDBJ databases">
        <title>Itraconazole resistance in Madurella fahalii resulting from another homologue of gene encoding cytochrome P450 14-alpha sterol demethylase (CYP51).</title>
        <authorList>
            <person name="Yoshioka I."/>
            <person name="Fahal A.H."/>
            <person name="Kaneko S."/>
            <person name="Yaguchi T."/>
        </authorList>
    </citation>
    <scope>NUCLEOTIDE SEQUENCE [LARGE SCALE GENOMIC DNA]</scope>
    <source>
        <strain evidence="7 8">IFM 68171</strain>
    </source>
</reference>
<feature type="repeat" description="ANK" evidence="4">
    <location>
        <begin position="1420"/>
        <end position="1452"/>
    </location>
</feature>
<dbReference type="InterPro" id="IPR001870">
    <property type="entry name" value="B30.2/SPRY"/>
</dbReference>
<feature type="repeat" description="ANK" evidence="4">
    <location>
        <begin position="1453"/>
        <end position="1485"/>
    </location>
</feature>
<dbReference type="InterPro" id="IPR056884">
    <property type="entry name" value="NPHP3-like_N"/>
</dbReference>
<dbReference type="PROSITE" id="PS50088">
    <property type="entry name" value="ANK_REPEAT"/>
    <property type="match status" value="12"/>
</dbReference>
<evidence type="ECO:0000256" key="4">
    <source>
        <dbReference type="PROSITE-ProRule" id="PRU00023"/>
    </source>
</evidence>
<dbReference type="InterPro" id="IPR044736">
    <property type="entry name" value="Gid1/RanBPM/SPLA_SPRY"/>
</dbReference>
<feature type="domain" description="B30.2/SPRY" evidence="6">
    <location>
        <begin position="1767"/>
        <end position="1971"/>
    </location>
</feature>
<dbReference type="RefSeq" id="XP_070919683.1">
    <property type="nucleotide sequence ID" value="XM_071063582.1"/>
</dbReference>
<feature type="repeat" description="ANK" evidence="4">
    <location>
        <begin position="1307"/>
        <end position="1339"/>
    </location>
</feature>
<dbReference type="SUPFAM" id="SSF49899">
    <property type="entry name" value="Concanavalin A-like lectins/glucanases"/>
    <property type="match status" value="1"/>
</dbReference>
<feature type="repeat" description="ANK" evidence="4">
    <location>
        <begin position="963"/>
        <end position="995"/>
    </location>
</feature>
<dbReference type="InterPro" id="IPR013320">
    <property type="entry name" value="ConA-like_dom_sf"/>
</dbReference>
<dbReference type="SUPFAM" id="SSF48403">
    <property type="entry name" value="Ankyrin repeat"/>
    <property type="match status" value="4"/>
</dbReference>
<feature type="repeat" description="ANK" evidence="4">
    <location>
        <begin position="1146"/>
        <end position="1168"/>
    </location>
</feature>
<dbReference type="PANTHER" id="PTHR24161">
    <property type="entry name" value="ANK_REP_REGION DOMAIN-CONTAINING PROTEIN-RELATED"/>
    <property type="match status" value="1"/>
</dbReference>
<dbReference type="PROSITE" id="PS50188">
    <property type="entry name" value="B302_SPRY"/>
    <property type="match status" value="1"/>
</dbReference>
<dbReference type="Pfam" id="PF12796">
    <property type="entry name" value="Ank_2"/>
    <property type="match status" value="6"/>
</dbReference>
<evidence type="ECO:0000313" key="8">
    <source>
        <dbReference type="Proteomes" id="UP001628179"/>
    </source>
</evidence>
<protein>
    <recommendedName>
        <fullName evidence="1">protein S-acyltransferase</fullName>
        <ecNumber evidence="1">2.3.1.225</ecNumber>
    </recommendedName>
</protein>
<evidence type="ECO:0000259" key="6">
    <source>
        <dbReference type="PROSITE" id="PS50188"/>
    </source>
</evidence>
<dbReference type="Pfam" id="PF00023">
    <property type="entry name" value="Ank"/>
    <property type="match status" value="1"/>
</dbReference>
<proteinExistence type="predicted"/>
<dbReference type="InterPro" id="IPR036770">
    <property type="entry name" value="Ankyrin_rpt-contain_sf"/>
</dbReference>
<feature type="repeat" description="ANK" evidence="4">
    <location>
        <begin position="1488"/>
        <end position="1520"/>
    </location>
</feature>
<feature type="repeat" description="ANK" evidence="4">
    <location>
        <begin position="1387"/>
        <end position="1419"/>
    </location>
</feature>
<feature type="compositionally biased region" description="Polar residues" evidence="5">
    <location>
        <begin position="1988"/>
        <end position="2002"/>
    </location>
</feature>
<feature type="repeat" description="ANK" evidence="4">
    <location>
        <begin position="849"/>
        <end position="881"/>
    </location>
</feature>
<evidence type="ECO:0000256" key="1">
    <source>
        <dbReference type="ARBA" id="ARBA00012210"/>
    </source>
</evidence>
<dbReference type="PRINTS" id="PR01415">
    <property type="entry name" value="ANKYRIN"/>
</dbReference>
<dbReference type="Gene3D" id="1.25.40.20">
    <property type="entry name" value="Ankyrin repeat-containing domain"/>
    <property type="match status" value="5"/>
</dbReference>
<dbReference type="GeneID" id="98178905"/>
<feature type="repeat" description="ANK" evidence="4">
    <location>
        <begin position="1618"/>
        <end position="1650"/>
    </location>
</feature>
<name>A0ABQ0GJP2_9PEZI</name>
<dbReference type="SUPFAM" id="SSF140860">
    <property type="entry name" value="Pseudo ankyrin repeat-like"/>
    <property type="match status" value="1"/>
</dbReference>
<dbReference type="InterPro" id="IPR003877">
    <property type="entry name" value="SPRY_dom"/>
</dbReference>
<dbReference type="Pfam" id="PF00622">
    <property type="entry name" value="SPRY"/>
    <property type="match status" value="1"/>
</dbReference>
<keyword evidence="8" id="KW-1185">Reference proteome</keyword>
<dbReference type="EC" id="2.3.1.225" evidence="1"/>
<gene>
    <name evidence="7" type="ORF">MFIFM68171_08162</name>
</gene>
<dbReference type="Gene3D" id="2.60.120.920">
    <property type="match status" value="1"/>
</dbReference>
<dbReference type="CDD" id="cd12885">
    <property type="entry name" value="SPRY_RanBP_like"/>
    <property type="match status" value="1"/>
</dbReference>
<keyword evidence="3 4" id="KW-0040">ANK repeat</keyword>
<evidence type="ECO:0000256" key="5">
    <source>
        <dbReference type="SAM" id="MobiDB-lite"/>
    </source>
</evidence>
<organism evidence="7 8">
    <name type="scientific">Madurella fahalii</name>
    <dbReference type="NCBI Taxonomy" id="1157608"/>
    <lineage>
        <taxon>Eukaryota</taxon>
        <taxon>Fungi</taxon>
        <taxon>Dikarya</taxon>
        <taxon>Ascomycota</taxon>
        <taxon>Pezizomycotina</taxon>
        <taxon>Sordariomycetes</taxon>
        <taxon>Sordariomycetidae</taxon>
        <taxon>Sordariales</taxon>
        <taxon>Sordariales incertae sedis</taxon>
        <taxon>Madurella</taxon>
    </lineage>
</organism>
<feature type="repeat" description="ANK" evidence="4">
    <location>
        <begin position="996"/>
        <end position="1028"/>
    </location>
</feature>
<dbReference type="EMBL" id="BAAFSV010000004">
    <property type="protein sequence ID" value="GAB1317952.1"/>
    <property type="molecule type" value="Genomic_DNA"/>
</dbReference>
<dbReference type="PROSITE" id="PS50297">
    <property type="entry name" value="ANK_REP_REGION"/>
    <property type="match status" value="11"/>
</dbReference>
<sequence>MENQATTLIIVTGIIDRPQWLSAGSEDGDAKSYNGPLCFLTKAFPSLRISVFHTVDRYPNDEERDTIIDLPDIKQRSVDLLHFVDREHRQGDLVTPPAGSPGQPGDGSSGVPPVLIFAGHDLGGIVVKQLFVETPHYAPDHHAWERTILRMLSLVRDANLDFVSFFKYLPAFASRVEEEFRDVLGSLPVINFYTKASPLRFVTKETDDLLRFTGYNKTELLECDIAESWSIREHESAAETIRKIIATANDGDIKKLLLCLAEVAPKVRALRSFVDSTVSSAFHDWIWKTEWYGDWVANTGDSVLHIASPSGSGTTALASNIVRRLRRNGAIVLGFSTLSVPEHVRNDGEASSAILFSALCQLLLQQAARKGFTPSYLSFYLRLREELFLTKTVLRGLLSSLLSSQDSGSPIFCVIHGIHLLPDGGQKQLFRDLDTIMASSQSSFKLLITTDGQPPWQTMPELRSGVSVQLQEAQDNHDVKTRFSAARIEHIARSRPVWRLSKPNLKNMLITKLCAESATMLELSLKLDLIELTDTPETTSDVESMISDLPPSLTKTIDTIFQPCAHLHSVVSTALKWILSSSRPLSLLELSVCVGLGTGPAQPNGCGALRERISWNPSRDLQRALGPVIDVSDDTVRLRHHSLAKVLRGRQYFQMASDPHCVLLSECLGYLQLVADAWNASTPEREDSEDSRELLLVEYAAVHWPTHGFLSDDQEKATSIIFDFLQSTFFDTWAAMLRYYCTPAAPLQRKAAVTRLPRSSVEAACYFGFLGVVDKFLEQTPLSEPLRKDLTTGLDFAAERGHVSIVQRILDKGIRSNEVSRIAARFGQSSVLEALVVSSALDIESKDEAGFDPLLEGCRGGHLGVVKLLMQQGANVKTTNVGGLTPLHLACRTGQAEVVDELITSGYAPVNSKDGSGYTPLMYAAEGGFQHIVRNLISKLTETHSDPEDEWSLETELDQNTSEGNTALHLATSSGHLKMVDLLLQRGASPTKENEVGYTPLHLAAKLGLLEVAKLLIKASQEAASQEDDVTTMSRSSQVDADSPIKLAVANRHLGVVRELLRSQQHRSPESAFRAVLHACKAGYLDTAIDILDWYREAEELDRSSPALRDEDGTTALHLGAQFKHLKLVEDILTRSLVPVNAPDKQGWTPLHTAARYGDDEIIKTLLDWEAAALSKTVDGLTALHLAARHGHAGACTVLGNKCEDLLRIKTKDGDIPVFLAAKEGHTDAVYALLRFAPETGREGLLHLAVESGSQELLEIVLDTKPDLDWVDSDGDTAVHLAVSGGHISMMQSLHKAGANMTKKDGKGKTPLFRAVEEENVAMVKALSDLDADLDADQPDEEGLTPLLTICASETFFDEPDIVVEIARVLLTKYGGKVNINVTHPNSGKTPLHFSTDSDSEDLTMLLLEHNADPNIRNKRGSTPIFLAAELGKLKSVETLIRHEAEASIRNGSNTTPLHRAAGNNHAECVKLLLKHGAGADLNHKSDFGYTPLALAAVNGYTETAKTLLENDADWNIENDDGLSPLGIAAEAEEEDTVDELLKAMASKPSDIHHTIRRAAVNGHADVVDMLVRKIDEPNIDEETHGSILGLAIAREQYDVATILLDVPGINANIRDAVWRTPLFMAVEKEKPELVQALTEVGADPNTKDREDHWPLSHAITKHSTEMVEHLLSLKNIDLAVVDGRGYGTLYWACRRGTDEIFTLIHEAVKKHPDYDTMRQSAIHGAVASDNHFAFDALAESGVDFNKPDPDGWTLLYTARCYELPSMEEKLIEKGAKNDARPTNIKTPTAWHSTDKGVGLSRDEASPNIIVVEEITRQMSGDFFRYCVARADHPLPGDEDWYFEVTVQKGYDDEEDAQPLGVGIAEDNTDRWQLLGLRNDGEGQSYGFHADDGYTYPQDQAKESDAKELYGQGDTIGCGYVRRKKAVYYTRKGERLGLAFEDVKGKFYPAVFMLARQVGVSISANFMNSPPWMFDLKSPRLLPSRPPEQQSSGEDSSRTGSPKSAGGDSLYNSDDDE</sequence>
<feature type="repeat" description="ANK" evidence="4">
    <location>
        <begin position="1274"/>
        <end position="1306"/>
    </location>
</feature>
<feature type="repeat" description="ANK" evidence="4">
    <location>
        <begin position="882"/>
        <end position="906"/>
    </location>
</feature>